<dbReference type="EMBL" id="FRCX01000004">
    <property type="protein sequence ID" value="SHN11120.1"/>
    <property type="molecule type" value="Genomic_DNA"/>
</dbReference>
<evidence type="ECO:0000259" key="1">
    <source>
        <dbReference type="Pfam" id="PF09994"/>
    </source>
</evidence>
<dbReference type="OrthoDB" id="4378831at2"/>
<dbReference type="RefSeq" id="WP_072784343.1">
    <property type="nucleotide sequence ID" value="NZ_FRCX01000004.1"/>
</dbReference>
<dbReference type="AlphaFoldDB" id="A0A1M7P3I2"/>
<reference evidence="3" key="1">
    <citation type="submission" date="2016-11" db="EMBL/GenBank/DDBJ databases">
        <authorList>
            <person name="Varghese N."/>
            <person name="Submissions S."/>
        </authorList>
    </citation>
    <scope>NUCLEOTIDE SEQUENCE [LARGE SCALE GENOMIC DNA]</scope>
    <source>
        <strain evidence="3">Sac-22</strain>
    </source>
</reference>
<accession>A0A1M7P3I2</accession>
<dbReference type="Proteomes" id="UP000184339">
    <property type="component" value="Unassembled WGS sequence"/>
</dbReference>
<dbReference type="STRING" id="551987.SAMN05192549_104378"/>
<dbReference type="PANTHER" id="PTHR33840:SF1">
    <property type="entry name" value="TLE1 PHOSPHOLIPASE DOMAIN-CONTAINING PROTEIN"/>
    <property type="match status" value="1"/>
</dbReference>
<dbReference type="GO" id="GO:0016787">
    <property type="term" value="F:hydrolase activity"/>
    <property type="evidence" value="ECO:0007669"/>
    <property type="project" value="UniProtKB-KW"/>
</dbReference>
<organism evidence="2 3">
    <name type="scientific">Duganella sacchari</name>
    <dbReference type="NCBI Taxonomy" id="551987"/>
    <lineage>
        <taxon>Bacteria</taxon>
        <taxon>Pseudomonadati</taxon>
        <taxon>Pseudomonadota</taxon>
        <taxon>Betaproteobacteria</taxon>
        <taxon>Burkholderiales</taxon>
        <taxon>Oxalobacteraceae</taxon>
        <taxon>Telluria group</taxon>
        <taxon>Duganella</taxon>
    </lineage>
</organism>
<sequence>MSAILIPPIPETFVKADAMKGFFDDLEERDIRKKHEVREQPILGVPGESCKTNLFFGFFFDGTKNNYVQAEAGQNHSNVARLYDCYPGLSVPGVLPASTDWTYNAARYQHFFKVYVPGVASPFKEINDSGTGLELTRGAAMGYRGESRIIWGLLQAINNVHRYFLKTPLLSPSETLSLVYRLDMTKEHRRYMGKQSQRAGLFSRSDRNEEKDEKTRLEFEKVLKRLHAAVKQHWPDKKTGKPAKIDPAQVKKIYISIFGFSRGATQARAFTNWLMAVCRLDAKLAGRTGMSLGGFDVQFDFLGLFDTVASVGAGNTMGNSILGRFFDGHGGWADAEESLRIPEGIRCVHLVAAHEIRRSFPLDSISVGQTTPPNSEEIVLPGVHSDIGCGYCPLEQGRGTDPSGADMLTRVPLLYMYREARLAGVPLKLELASPAVKKKFKIMPSTIKALNSYLANCQVKSGTLTAIMREQAKNHILYHKTRRPTGKMPLESTASFGRATNFDKNDLHSANLELEAEIGKFEEWLKEEGKGFKPRAQEPGFDNEHKSEWEEIATWWSSAPPVPQTTLDFFDNYVHDSRAWFKLTGDYPDNEPELEENLKKWAAQLRRVAEYNERKAKAAALNEERMTKLYGKNSGMQQPPFVPMKDNLDDNKRQAALEYDRTGKIPRMKTDGREPYESWGLSPLAGYLRFRKVYAGRDSVLISEVHQEEDKQVA</sequence>
<dbReference type="Pfam" id="PF09994">
    <property type="entry name" value="T6SS_Tle1-like_cat"/>
    <property type="match status" value="1"/>
</dbReference>
<dbReference type="InterPro" id="IPR018712">
    <property type="entry name" value="Tle1-like_cat"/>
</dbReference>
<dbReference type="PANTHER" id="PTHR33840">
    <property type="match status" value="1"/>
</dbReference>
<feature type="domain" description="T6SS Phospholipase effector Tle1-like catalytic" evidence="1">
    <location>
        <begin position="296"/>
        <end position="419"/>
    </location>
</feature>
<keyword evidence="3" id="KW-1185">Reference proteome</keyword>
<protein>
    <submittedName>
        <fullName evidence="2">Uncharacterized alpha/beta hydrolase domain</fullName>
    </submittedName>
</protein>
<keyword evidence="2" id="KW-0378">Hydrolase</keyword>
<evidence type="ECO:0000313" key="3">
    <source>
        <dbReference type="Proteomes" id="UP000184339"/>
    </source>
</evidence>
<name>A0A1M7P3I2_9BURK</name>
<evidence type="ECO:0000313" key="2">
    <source>
        <dbReference type="EMBL" id="SHN11120.1"/>
    </source>
</evidence>
<proteinExistence type="predicted"/>
<gene>
    <name evidence="2" type="ORF">SAMN05192549_104378</name>
</gene>